<dbReference type="AlphaFoldDB" id="A0A4C1SCP9"/>
<dbReference type="Proteomes" id="UP000299102">
    <property type="component" value="Unassembled WGS sequence"/>
</dbReference>
<reference evidence="2 3" key="1">
    <citation type="journal article" date="2019" name="Commun. Biol.">
        <title>The bagworm genome reveals a unique fibroin gene that provides high tensile strength.</title>
        <authorList>
            <person name="Kono N."/>
            <person name="Nakamura H."/>
            <person name="Ohtoshi R."/>
            <person name="Tomita M."/>
            <person name="Numata K."/>
            <person name="Arakawa K."/>
        </authorList>
    </citation>
    <scope>NUCLEOTIDE SEQUENCE [LARGE SCALE GENOMIC DNA]</scope>
</reference>
<gene>
    <name evidence="2" type="ORF">EVAR_101523_1</name>
</gene>
<evidence type="ECO:0000313" key="3">
    <source>
        <dbReference type="Proteomes" id="UP000299102"/>
    </source>
</evidence>
<keyword evidence="3" id="KW-1185">Reference proteome</keyword>
<sequence length="77" mass="8794">MGWDGWDKHGRSMAVHKWADSSHPLPLTRRRARQTAIDQFRQVIEDPSLQKSSSRSSNIRQGIKEDVTQSPSPPPRC</sequence>
<feature type="region of interest" description="Disordered" evidence="1">
    <location>
        <begin position="41"/>
        <end position="77"/>
    </location>
</feature>
<evidence type="ECO:0000313" key="2">
    <source>
        <dbReference type="EMBL" id="GBO99844.1"/>
    </source>
</evidence>
<comment type="caution">
    <text evidence="2">The sequence shown here is derived from an EMBL/GenBank/DDBJ whole genome shotgun (WGS) entry which is preliminary data.</text>
</comment>
<feature type="region of interest" description="Disordered" evidence="1">
    <location>
        <begin position="1"/>
        <end position="27"/>
    </location>
</feature>
<evidence type="ECO:0000256" key="1">
    <source>
        <dbReference type="SAM" id="MobiDB-lite"/>
    </source>
</evidence>
<feature type="compositionally biased region" description="Polar residues" evidence="1">
    <location>
        <begin position="49"/>
        <end position="60"/>
    </location>
</feature>
<proteinExistence type="predicted"/>
<feature type="compositionally biased region" description="Basic and acidic residues" evidence="1">
    <location>
        <begin position="1"/>
        <end position="10"/>
    </location>
</feature>
<protein>
    <submittedName>
        <fullName evidence="2">Uncharacterized protein</fullName>
    </submittedName>
</protein>
<dbReference type="EMBL" id="BGZK01006631">
    <property type="protein sequence ID" value="GBO99844.1"/>
    <property type="molecule type" value="Genomic_DNA"/>
</dbReference>
<organism evidence="2 3">
    <name type="scientific">Eumeta variegata</name>
    <name type="common">Bagworm moth</name>
    <name type="synonym">Eumeta japonica</name>
    <dbReference type="NCBI Taxonomy" id="151549"/>
    <lineage>
        <taxon>Eukaryota</taxon>
        <taxon>Metazoa</taxon>
        <taxon>Ecdysozoa</taxon>
        <taxon>Arthropoda</taxon>
        <taxon>Hexapoda</taxon>
        <taxon>Insecta</taxon>
        <taxon>Pterygota</taxon>
        <taxon>Neoptera</taxon>
        <taxon>Endopterygota</taxon>
        <taxon>Lepidoptera</taxon>
        <taxon>Glossata</taxon>
        <taxon>Ditrysia</taxon>
        <taxon>Tineoidea</taxon>
        <taxon>Psychidae</taxon>
        <taxon>Oiketicinae</taxon>
        <taxon>Eumeta</taxon>
    </lineage>
</organism>
<accession>A0A4C1SCP9</accession>
<name>A0A4C1SCP9_EUMVA</name>